<dbReference type="HOGENOM" id="CLU_168223_0_0_6"/>
<accession>G3J1H2</accession>
<keyword evidence="3" id="KW-1185">Reference proteome</keyword>
<proteinExistence type="predicted"/>
<protein>
    <submittedName>
        <fullName evidence="2">Uncharacterized protein</fullName>
    </submittedName>
</protein>
<reference evidence="2 3" key="1">
    <citation type="submission" date="2011-06" db="EMBL/GenBank/DDBJ databases">
        <title>Genomic sequence of Methylobacter tundripaludum SV96.</title>
        <authorList>
            <consortium name="US DOE Joint Genome Institute"/>
            <person name="Lucas S."/>
            <person name="Han J."/>
            <person name="Lapidus A."/>
            <person name="Cheng J.-F."/>
            <person name="Goodwin L."/>
            <person name="Pitluck S."/>
            <person name="Held B."/>
            <person name="Detter J.C."/>
            <person name="Han C."/>
            <person name="Tapia R."/>
            <person name="Land M."/>
            <person name="Hauser L."/>
            <person name="Kyrpides N."/>
            <person name="Ivanova N."/>
            <person name="Ovchinnikova G."/>
            <person name="Pagani I."/>
            <person name="Klotz M.G."/>
            <person name="Dispirito A.A."/>
            <person name="Murrell J.C."/>
            <person name="Dunfield P."/>
            <person name="Kalyuzhnaya M.G."/>
            <person name="Svenning M."/>
            <person name="Trotsenko Y.A."/>
            <person name="Stein L.Y."/>
            <person name="Woyke T."/>
        </authorList>
    </citation>
    <scope>NUCLEOTIDE SEQUENCE [LARGE SCALE GENOMIC DNA]</scope>
    <source>
        <strain evidence="3">ATCC BAA-1195 / DSM 17260 / SV96</strain>
    </source>
</reference>
<gene>
    <name evidence="2" type="ORF">Mettu_4199</name>
</gene>
<dbReference type="eggNOG" id="ENOG50339E7">
    <property type="taxonomic scope" value="Bacteria"/>
</dbReference>
<evidence type="ECO:0000313" key="3">
    <source>
        <dbReference type="Proteomes" id="UP000004664"/>
    </source>
</evidence>
<evidence type="ECO:0000256" key="1">
    <source>
        <dbReference type="SAM" id="SignalP"/>
    </source>
</evidence>
<organism evidence="2 3">
    <name type="scientific">Methylobacter tundripaludum (strain ATCC BAA-1195 / DSM 17260 / SV96)</name>
    <dbReference type="NCBI Taxonomy" id="697282"/>
    <lineage>
        <taxon>Bacteria</taxon>
        <taxon>Pseudomonadati</taxon>
        <taxon>Pseudomonadota</taxon>
        <taxon>Gammaproteobacteria</taxon>
        <taxon>Methylococcales</taxon>
        <taxon>Methylococcaceae</taxon>
        <taxon>Methylobacter</taxon>
    </lineage>
</organism>
<evidence type="ECO:0000313" key="2">
    <source>
        <dbReference type="EMBL" id="EGW21044.1"/>
    </source>
</evidence>
<dbReference type="AlphaFoldDB" id="G3J1H2"/>
<dbReference type="Proteomes" id="UP000004664">
    <property type="component" value="Unassembled WGS sequence"/>
</dbReference>
<name>G3J1H2_METTV</name>
<feature type="signal peptide" evidence="1">
    <location>
        <begin position="1"/>
        <end position="26"/>
    </location>
</feature>
<dbReference type="EMBL" id="JH109153">
    <property type="protein sequence ID" value="EGW21044.1"/>
    <property type="molecule type" value="Genomic_DNA"/>
</dbReference>
<sequence length="117" mass="12855">MANGMNIRITASLLVAIMALSEGAVATPAFLPEDPKRPVDKISHDLNIRPEQFTACFRKVSPAPQGTRPTAERVHSNKAILLSCLQKANANITNDRLDEVMDRHRPGGREAQLPMNE</sequence>
<keyword evidence="1" id="KW-0732">Signal</keyword>
<feature type="chain" id="PRO_5003445685" evidence="1">
    <location>
        <begin position="27"/>
        <end position="117"/>
    </location>
</feature>